<feature type="transmembrane region" description="Helical" evidence="2">
    <location>
        <begin position="470"/>
        <end position="489"/>
    </location>
</feature>
<evidence type="ECO:0000256" key="2">
    <source>
        <dbReference type="SAM" id="Phobius"/>
    </source>
</evidence>
<name>A0A7S1VSJ1_9STRA</name>
<proteinExistence type="predicted"/>
<dbReference type="SUPFAM" id="SSF56112">
    <property type="entry name" value="Protein kinase-like (PK-like)"/>
    <property type="match status" value="1"/>
</dbReference>
<evidence type="ECO:0000256" key="1">
    <source>
        <dbReference type="SAM" id="MobiDB-lite"/>
    </source>
</evidence>
<protein>
    <recommendedName>
        <fullName evidence="4">Protein kinase domain-containing protein</fullName>
    </recommendedName>
</protein>
<evidence type="ECO:0000313" key="3">
    <source>
        <dbReference type="EMBL" id="CAD9307636.1"/>
    </source>
</evidence>
<accession>A0A7S1VSJ1</accession>
<dbReference type="AlphaFoldDB" id="A0A7S1VSJ1"/>
<keyword evidence="2" id="KW-1133">Transmembrane helix</keyword>
<keyword evidence="2" id="KW-0812">Transmembrane</keyword>
<dbReference type="Gene3D" id="1.10.510.10">
    <property type="entry name" value="Transferase(Phosphotransferase) domain 1"/>
    <property type="match status" value="1"/>
</dbReference>
<sequence>MLWENALTVSVPAQLGRILSVELQSPDGFIQVVHKVPTLPQKDETPVDMAVFVGNLENPGHIQRKSHIAVALTYKPFGPERMDEFLAEAACYGTDHMSLSSRSMIVIQVCWSKMEQMTVRALGIVPWQQDDAKEGNTNKARHRLTLLYEGQGRDGLRMLVSGLKAYVAEFRKEKENAWVAEWHSPKAAVHYRYDGSGKAHLYKAYDRRQEHRLPSPRRRSPLRPFPHPNVDLVRMFVDKQARLYKPCKHLRILKTKFSKHATDASPGEKPIPAKNLAAILRQLQSLHKHGYAHGDIRMHNLLLDKGCLADFDMARKVGGGADDDVKSEGRLGKRAKKSQTSGERQKQLDLESMTFILCLFQPVDDSQEEDWIEHVLKRRKADLFGLITYLETFPGQVQLREDGESVEALCSRGAFPRKSSLLSGKGKTLIKGLVLNGEHKNKSGRPTVKILTLGEKFISARNLLPPESSFPYRFIMFLGLILVAILAVGMPVTTHTNGIDTCTQILQTPKAASPPRFDLHDFEPNNETFCPRPSTFGMVFGDEQCDYS</sequence>
<dbReference type="InterPro" id="IPR011009">
    <property type="entry name" value="Kinase-like_dom_sf"/>
</dbReference>
<organism evidence="3">
    <name type="scientific">Grammatophora oceanica</name>
    <dbReference type="NCBI Taxonomy" id="210454"/>
    <lineage>
        <taxon>Eukaryota</taxon>
        <taxon>Sar</taxon>
        <taxon>Stramenopiles</taxon>
        <taxon>Ochrophyta</taxon>
        <taxon>Bacillariophyta</taxon>
        <taxon>Fragilariophyceae</taxon>
        <taxon>Fragilariophycidae</taxon>
        <taxon>Rhabdonematales</taxon>
        <taxon>Grammatophoraceae</taxon>
        <taxon>Grammatophora</taxon>
    </lineage>
</organism>
<reference evidence="3" key="1">
    <citation type="submission" date="2021-01" db="EMBL/GenBank/DDBJ databases">
        <authorList>
            <person name="Corre E."/>
            <person name="Pelletier E."/>
            <person name="Niang G."/>
            <person name="Scheremetjew M."/>
            <person name="Finn R."/>
            <person name="Kale V."/>
            <person name="Holt S."/>
            <person name="Cochrane G."/>
            <person name="Meng A."/>
            <person name="Brown T."/>
            <person name="Cohen L."/>
        </authorList>
    </citation>
    <scope>NUCLEOTIDE SEQUENCE</scope>
    <source>
        <strain evidence="3">CCMP 410</strain>
    </source>
</reference>
<evidence type="ECO:0008006" key="4">
    <source>
        <dbReference type="Google" id="ProtNLM"/>
    </source>
</evidence>
<dbReference type="EMBL" id="HBGK01047889">
    <property type="protein sequence ID" value="CAD9307636.1"/>
    <property type="molecule type" value="Transcribed_RNA"/>
</dbReference>
<keyword evidence="2" id="KW-0472">Membrane</keyword>
<gene>
    <name evidence="3" type="ORF">GOCE00092_LOCUS25138</name>
</gene>
<feature type="region of interest" description="Disordered" evidence="1">
    <location>
        <begin position="319"/>
        <end position="345"/>
    </location>
</feature>